<sequence length="162" mass="16740">MGDVATARNAPAASTANSLLLLLSLSLSPASKVIAKQGGGRRLGGDDSAFRCRTCGRSFATFQALGGHRTSHNRPRVLGARPGKGGGTATDAHRCNACGMVFPTGQALGGHMRRHRAAAAALDVAAPLEAPPPKTVSGLSEEESDDENYYTGHLSSTLIQFI</sequence>
<dbReference type="SUPFAM" id="SSF57667">
    <property type="entry name" value="beta-beta-alpha zinc fingers"/>
    <property type="match status" value="1"/>
</dbReference>
<dbReference type="PANTHER" id="PTHR26374">
    <property type="entry name" value="ZINC FINGER PROTEIN ZAT5"/>
    <property type="match status" value="1"/>
</dbReference>
<keyword evidence="3" id="KW-0677">Repeat</keyword>
<dbReference type="Gramene" id="PAN43806">
    <property type="protein sequence ID" value="PAN43806"/>
    <property type="gene ID" value="PAHAL_8G264500"/>
</dbReference>
<evidence type="ECO:0000313" key="12">
    <source>
        <dbReference type="EMBL" id="PAN43806.1"/>
    </source>
</evidence>
<dbReference type="Pfam" id="PF13912">
    <property type="entry name" value="zf-C2H2_6"/>
    <property type="match status" value="2"/>
</dbReference>
<feature type="chain" id="PRO_5015435803" description="C2H2-type domain-containing protein" evidence="10">
    <location>
        <begin position="36"/>
        <end position="162"/>
    </location>
</feature>
<protein>
    <recommendedName>
        <fullName evidence="11">C2H2-type domain-containing protein</fullName>
    </recommendedName>
</protein>
<evidence type="ECO:0000256" key="2">
    <source>
        <dbReference type="ARBA" id="ARBA00022723"/>
    </source>
</evidence>
<dbReference type="GO" id="GO:0008270">
    <property type="term" value="F:zinc ion binding"/>
    <property type="evidence" value="ECO:0007669"/>
    <property type="project" value="UniProtKB-KW"/>
</dbReference>
<keyword evidence="4 9" id="KW-0863">Zinc-finger</keyword>
<dbReference type="PROSITE" id="PS00028">
    <property type="entry name" value="ZINC_FINGER_C2H2_1"/>
    <property type="match status" value="2"/>
</dbReference>
<reference evidence="12" key="1">
    <citation type="submission" date="2018-04" db="EMBL/GenBank/DDBJ databases">
        <title>WGS assembly of Panicum hallii.</title>
        <authorList>
            <person name="Lovell J."/>
            <person name="Jenkins J."/>
            <person name="Lowry D."/>
            <person name="Mamidi S."/>
            <person name="Sreedasyam A."/>
            <person name="Weng X."/>
            <person name="Barry K."/>
            <person name="Bonette J."/>
            <person name="Campitelli B."/>
            <person name="Daum C."/>
            <person name="Gordon S."/>
            <person name="Gould B."/>
            <person name="Lipzen A."/>
            <person name="Macqueen A."/>
            <person name="Palacio-Mejia J."/>
            <person name="Plott C."/>
            <person name="Shakirov E."/>
            <person name="Shu S."/>
            <person name="Yoshinaga Y."/>
            <person name="Zane M."/>
            <person name="Rokhsar D."/>
            <person name="Grimwood J."/>
            <person name="Schmutz J."/>
            <person name="Juenger T."/>
        </authorList>
    </citation>
    <scope>NUCLEOTIDE SEQUENCE [LARGE SCALE GENOMIC DNA]</scope>
    <source>
        <strain evidence="12">FIL2</strain>
    </source>
</reference>
<name>A0A2S3IFU1_9POAL</name>
<evidence type="ECO:0000256" key="9">
    <source>
        <dbReference type="PROSITE-ProRule" id="PRU00042"/>
    </source>
</evidence>
<keyword evidence="6" id="KW-0805">Transcription regulation</keyword>
<evidence type="ECO:0000256" key="7">
    <source>
        <dbReference type="ARBA" id="ARBA00023163"/>
    </source>
</evidence>
<dbReference type="Gene3D" id="3.30.160.60">
    <property type="entry name" value="Classic Zinc Finger"/>
    <property type="match status" value="1"/>
</dbReference>
<evidence type="ECO:0000259" key="11">
    <source>
        <dbReference type="PROSITE" id="PS50157"/>
    </source>
</evidence>
<dbReference type="PROSITE" id="PS50157">
    <property type="entry name" value="ZINC_FINGER_C2H2_2"/>
    <property type="match status" value="2"/>
</dbReference>
<feature type="domain" description="C2H2-type" evidence="11">
    <location>
        <begin position="93"/>
        <end position="120"/>
    </location>
</feature>
<dbReference type="Proteomes" id="UP000243499">
    <property type="component" value="Chromosome 8"/>
</dbReference>
<keyword evidence="5" id="KW-0862">Zinc</keyword>
<evidence type="ECO:0000256" key="3">
    <source>
        <dbReference type="ARBA" id="ARBA00022737"/>
    </source>
</evidence>
<evidence type="ECO:0000256" key="1">
    <source>
        <dbReference type="ARBA" id="ARBA00004123"/>
    </source>
</evidence>
<dbReference type="SMART" id="SM00355">
    <property type="entry name" value="ZnF_C2H2"/>
    <property type="match status" value="2"/>
</dbReference>
<evidence type="ECO:0000256" key="10">
    <source>
        <dbReference type="SAM" id="SignalP"/>
    </source>
</evidence>
<feature type="domain" description="C2H2-type" evidence="11">
    <location>
        <begin position="50"/>
        <end position="77"/>
    </location>
</feature>
<dbReference type="InterPro" id="IPR013087">
    <property type="entry name" value="Znf_C2H2_type"/>
</dbReference>
<keyword evidence="2" id="KW-0479">Metal-binding</keyword>
<accession>A0A2S3IFU1</accession>
<dbReference type="GO" id="GO:0005634">
    <property type="term" value="C:nucleus"/>
    <property type="evidence" value="ECO:0007669"/>
    <property type="project" value="UniProtKB-SubCell"/>
</dbReference>
<feature type="signal peptide" evidence="10">
    <location>
        <begin position="1"/>
        <end position="35"/>
    </location>
</feature>
<comment type="subcellular location">
    <subcellularLocation>
        <location evidence="1">Nucleus</location>
    </subcellularLocation>
</comment>
<evidence type="ECO:0000256" key="4">
    <source>
        <dbReference type="ARBA" id="ARBA00022771"/>
    </source>
</evidence>
<keyword evidence="10" id="KW-0732">Signal</keyword>
<dbReference type="PANTHER" id="PTHR26374:SF171">
    <property type="entry name" value="OS11G0702400 PROTEIN"/>
    <property type="match status" value="1"/>
</dbReference>
<gene>
    <name evidence="12" type="ORF">PAHAL_8G264500</name>
</gene>
<proteinExistence type="predicted"/>
<dbReference type="EMBL" id="CM008053">
    <property type="protein sequence ID" value="PAN43806.1"/>
    <property type="molecule type" value="Genomic_DNA"/>
</dbReference>
<dbReference type="AlphaFoldDB" id="A0A2S3IFU1"/>
<keyword evidence="8" id="KW-0539">Nucleus</keyword>
<evidence type="ECO:0000256" key="8">
    <source>
        <dbReference type="ARBA" id="ARBA00023242"/>
    </source>
</evidence>
<dbReference type="InterPro" id="IPR036236">
    <property type="entry name" value="Znf_C2H2_sf"/>
</dbReference>
<keyword evidence="7" id="KW-0804">Transcription</keyword>
<evidence type="ECO:0000256" key="6">
    <source>
        <dbReference type="ARBA" id="ARBA00023015"/>
    </source>
</evidence>
<evidence type="ECO:0000256" key="5">
    <source>
        <dbReference type="ARBA" id="ARBA00022833"/>
    </source>
</evidence>
<organism evidence="12">
    <name type="scientific">Panicum hallii</name>
    <dbReference type="NCBI Taxonomy" id="206008"/>
    <lineage>
        <taxon>Eukaryota</taxon>
        <taxon>Viridiplantae</taxon>
        <taxon>Streptophyta</taxon>
        <taxon>Embryophyta</taxon>
        <taxon>Tracheophyta</taxon>
        <taxon>Spermatophyta</taxon>
        <taxon>Magnoliopsida</taxon>
        <taxon>Liliopsida</taxon>
        <taxon>Poales</taxon>
        <taxon>Poaceae</taxon>
        <taxon>PACMAD clade</taxon>
        <taxon>Panicoideae</taxon>
        <taxon>Panicodae</taxon>
        <taxon>Paniceae</taxon>
        <taxon>Panicinae</taxon>
        <taxon>Panicum</taxon>
        <taxon>Panicum sect. Panicum</taxon>
    </lineage>
</organism>